<evidence type="ECO:0000259" key="9">
    <source>
        <dbReference type="Pfam" id="PF13967"/>
    </source>
</evidence>
<evidence type="ECO:0000256" key="1">
    <source>
        <dbReference type="ARBA" id="ARBA00004141"/>
    </source>
</evidence>
<feature type="domain" description="CSC1/OSCA1-like N-terminal transmembrane" evidence="9">
    <location>
        <begin position="34"/>
        <end position="174"/>
    </location>
</feature>
<dbReference type="Pfam" id="PF13967">
    <property type="entry name" value="RSN1_TM"/>
    <property type="match status" value="1"/>
</dbReference>
<dbReference type="Pfam" id="PF02714">
    <property type="entry name" value="RSN1_7TM"/>
    <property type="match status" value="1"/>
</dbReference>
<feature type="transmembrane region" description="Helical" evidence="7">
    <location>
        <begin position="30"/>
        <end position="52"/>
    </location>
</feature>
<name>A0A1X0QL93_9MICR</name>
<evidence type="ECO:0000256" key="2">
    <source>
        <dbReference type="ARBA" id="ARBA00007779"/>
    </source>
</evidence>
<evidence type="ECO:0000256" key="6">
    <source>
        <dbReference type="ARBA" id="ARBA00023136"/>
    </source>
</evidence>
<comment type="caution">
    <text evidence="11">The sequence shown here is derived from an EMBL/GenBank/DDBJ whole genome shotgun (WGS) entry which is preliminary data.</text>
</comment>
<dbReference type="Proteomes" id="UP000192501">
    <property type="component" value="Unassembled WGS sequence"/>
</dbReference>
<feature type="transmembrane region" description="Helical" evidence="7">
    <location>
        <begin position="582"/>
        <end position="602"/>
    </location>
</feature>
<feature type="domain" description="CSC1/OSCA1-like cytosolic" evidence="10">
    <location>
        <begin position="221"/>
        <end position="332"/>
    </location>
</feature>
<comment type="subcellular location">
    <subcellularLocation>
        <location evidence="1">Membrane</location>
        <topology evidence="1">Multi-pass membrane protein</topology>
    </subcellularLocation>
</comment>
<dbReference type="VEuPathDB" id="MicrosporidiaDB:A0H76_599"/>
<dbReference type="PANTHER" id="PTHR13018:SF5">
    <property type="entry name" value="RE44586P"/>
    <property type="match status" value="1"/>
</dbReference>
<feature type="transmembrane region" description="Helical" evidence="7">
    <location>
        <begin position="152"/>
        <end position="177"/>
    </location>
</feature>
<evidence type="ECO:0000256" key="7">
    <source>
        <dbReference type="SAM" id="Phobius"/>
    </source>
</evidence>
<dbReference type="InterPro" id="IPR045122">
    <property type="entry name" value="Csc1-like"/>
</dbReference>
<evidence type="ECO:0000259" key="10">
    <source>
        <dbReference type="Pfam" id="PF14703"/>
    </source>
</evidence>
<dbReference type="InterPro" id="IPR032880">
    <property type="entry name" value="CSC1/OSCA1-like_N"/>
</dbReference>
<evidence type="ECO:0000313" key="11">
    <source>
        <dbReference type="EMBL" id="ORE00485.1"/>
    </source>
</evidence>
<dbReference type="AlphaFoldDB" id="A0A1X0QL93"/>
<feature type="transmembrane region" description="Helical" evidence="7">
    <location>
        <begin position="701"/>
        <end position="717"/>
    </location>
</feature>
<protein>
    <submittedName>
        <fullName evidence="11">CSC1</fullName>
    </submittedName>
</protein>
<dbReference type="EMBL" id="LTAI01000016">
    <property type="protein sequence ID" value="ORE00485.1"/>
    <property type="molecule type" value="Genomic_DNA"/>
</dbReference>
<evidence type="ECO:0000256" key="5">
    <source>
        <dbReference type="ARBA" id="ARBA00022989"/>
    </source>
</evidence>
<gene>
    <name evidence="11" type="primary">CSC1</name>
    <name evidence="11" type="ORF">A0H76_599</name>
</gene>
<dbReference type="VEuPathDB" id="MicrosporidiaDB:HERIO_2367"/>
<feature type="transmembrane region" description="Helical" evidence="7">
    <location>
        <begin position="764"/>
        <end position="781"/>
    </location>
</feature>
<feature type="transmembrane region" description="Helical" evidence="7">
    <location>
        <begin position="678"/>
        <end position="695"/>
    </location>
</feature>
<feature type="transmembrane region" description="Helical" evidence="7">
    <location>
        <begin position="535"/>
        <end position="561"/>
    </location>
</feature>
<evidence type="ECO:0000313" key="12">
    <source>
        <dbReference type="Proteomes" id="UP000192501"/>
    </source>
</evidence>
<dbReference type="GO" id="GO:0005886">
    <property type="term" value="C:plasma membrane"/>
    <property type="evidence" value="ECO:0007669"/>
    <property type="project" value="TreeGrafter"/>
</dbReference>
<evidence type="ECO:0000259" key="8">
    <source>
        <dbReference type="Pfam" id="PF02714"/>
    </source>
</evidence>
<dbReference type="VEuPathDB" id="MicrosporidiaDB:HERIO_2799"/>
<comment type="similarity">
    <text evidence="2">Belongs to the CSC1 (TC 1.A.17) family.</text>
</comment>
<keyword evidence="6 7" id="KW-0472">Membrane</keyword>
<dbReference type="Pfam" id="PF14703">
    <property type="entry name" value="PHM7_cyt"/>
    <property type="match status" value="1"/>
</dbReference>
<accession>A0A1X0QL93</accession>
<keyword evidence="4 7" id="KW-0812">Transmembrane</keyword>
<dbReference type="PANTHER" id="PTHR13018">
    <property type="entry name" value="PROBABLE MEMBRANE PROTEIN DUF221-RELATED"/>
    <property type="match status" value="1"/>
</dbReference>
<dbReference type="InterPro" id="IPR003864">
    <property type="entry name" value="CSC1/OSCA1-like_7TM"/>
</dbReference>
<feature type="transmembrane region" description="Helical" evidence="7">
    <location>
        <begin position="636"/>
        <end position="657"/>
    </location>
</feature>
<evidence type="ECO:0000256" key="3">
    <source>
        <dbReference type="ARBA" id="ARBA00022448"/>
    </source>
</evidence>
<keyword evidence="3" id="KW-0813">Transport</keyword>
<proteinExistence type="inferred from homology"/>
<dbReference type="InterPro" id="IPR027815">
    <property type="entry name" value="CSC1/OSCA1-like_cyt"/>
</dbReference>
<feature type="transmembrane region" description="Helical" evidence="7">
    <location>
        <begin position="110"/>
        <end position="132"/>
    </location>
</feature>
<feature type="transmembrane region" description="Helical" evidence="7">
    <location>
        <begin position="738"/>
        <end position="758"/>
    </location>
</feature>
<sequence length="902" mass="105420">MSGENTSNSDANQVIENFKNKAKIDDADGLIGFNLLLQTILSIIGIILYLLFRRKAPWLYYPNSENRPKHPCYNYKGFFNWMVPLLNIKNTDMLALVGLDGFMLLQTIKLIYRIFLLMILFILPPLTSLYFINSDNSSQFFKRLSIMDNEDPLTLGIATLSVYLISFFIYYLVYVYYKRYVTLRQIYLVSPASMTSLNTLQNISEKLKSNNDAINYINIMSRTVIMDRLPAVLKNDEDVKKYVEKLGLGDVSNAILIHDTYTLQKLYERRNEILQNIEKQVNKAFIDMLKEYKNDSSKESFKDMHKGELDKDAEELYKNTTYTIDEKVKMLNNFTKCGVKYLDKADKDTTYLEIYLNQLKEINLVILDEKKRLIELTRGDDNEEINLDGHRMDSRLFLNSDVEHDVSFFSWNHLIHPKKYKDFFTLDLPFDKKRAFVTFKDEKTAGIIRQSQIGTRVFAPKAYLSPAPNDIIWKSITQNEVSSFFGKVASTLFFVAYNILFFVAILKVVEMLFSNDIITDNWVSNLFTDKQHLKAIIMSTVGPLIYNMGLLISPFIIDFLINFEGIQSYSISQIRLMKLHSIFLFYNAFLTLFVYSVFSNIINGENNAGWNIVLNDFSENFLKSSIFFFNTCIQRALFGSIMVILKPFPFILNFIIVPIMNNTRRQIKEIKLSFPLDYGNIVPQLLLILPITIAYSVVSPMILFIGFFFYLFNYFLYKNELIYCTLNPYESGGVFWREATKLILFSVITFQIFTFVVISNKTNMLIFLLLVPLLGIDYYFYKGLKDLFTANCRNIPINEPEETILDNFSRNVLKNRKKYLEDWGELRIDNTEDNLPITEMGLHDKQPKFDTNSYYRDPATLETYNELLLPAKFFKSIKFILTYDQNNVYEMKLDNENSYSFF</sequence>
<organism evidence="11 12">
    <name type="scientific">Hepatospora eriocheir</name>
    <dbReference type="NCBI Taxonomy" id="1081669"/>
    <lineage>
        <taxon>Eukaryota</taxon>
        <taxon>Fungi</taxon>
        <taxon>Fungi incertae sedis</taxon>
        <taxon>Microsporidia</taxon>
        <taxon>Hepatosporidae</taxon>
        <taxon>Hepatospora</taxon>
    </lineage>
</organism>
<feature type="domain" description="CSC1/OSCA1-like 7TM region" evidence="8">
    <location>
        <begin position="491"/>
        <end position="755"/>
    </location>
</feature>
<keyword evidence="5 7" id="KW-1133">Transmembrane helix</keyword>
<evidence type="ECO:0000256" key="4">
    <source>
        <dbReference type="ARBA" id="ARBA00022692"/>
    </source>
</evidence>
<feature type="transmembrane region" description="Helical" evidence="7">
    <location>
        <begin position="484"/>
        <end position="506"/>
    </location>
</feature>
<dbReference type="GO" id="GO:0005227">
    <property type="term" value="F:calcium-activated cation channel activity"/>
    <property type="evidence" value="ECO:0007669"/>
    <property type="project" value="InterPro"/>
</dbReference>
<reference evidence="11 12" key="1">
    <citation type="journal article" date="2017" name="Environ. Microbiol.">
        <title>Decay of the glycolytic pathway and adaptation to intranuclear parasitism within Enterocytozoonidae microsporidia.</title>
        <authorList>
            <person name="Wiredu Boakye D."/>
            <person name="Jaroenlak P."/>
            <person name="Prachumwat A."/>
            <person name="Williams T.A."/>
            <person name="Bateman K.S."/>
            <person name="Itsathitphaisarn O."/>
            <person name="Sritunyalucksana K."/>
            <person name="Paszkiewicz K.H."/>
            <person name="Moore K.A."/>
            <person name="Stentiford G.D."/>
            <person name="Williams B.A."/>
        </authorList>
    </citation>
    <scope>NUCLEOTIDE SEQUENCE [LARGE SCALE GENOMIC DNA]</scope>
    <source>
        <strain evidence="12">canceri</strain>
    </source>
</reference>